<dbReference type="PROSITE" id="PS51178">
    <property type="entry name" value="PASTA"/>
    <property type="match status" value="1"/>
</dbReference>
<gene>
    <name evidence="4" type="ORF">HMPREF3230_00436</name>
</gene>
<reference evidence="4 5" key="1">
    <citation type="submission" date="2016-02" db="EMBL/GenBank/DDBJ databases">
        <authorList>
            <person name="Wen L."/>
            <person name="He K."/>
            <person name="Yang H."/>
        </authorList>
    </citation>
    <scope>NUCLEOTIDE SEQUENCE [LARGE SCALE GENOMIC DNA]</scope>
    <source>
        <strain evidence="4 5">CMW7778B</strain>
    </source>
</reference>
<feature type="domain" description="PASTA" evidence="3">
    <location>
        <begin position="161"/>
        <end position="229"/>
    </location>
</feature>
<dbReference type="AlphaFoldDB" id="A0A135Z8R3"/>
<evidence type="ECO:0000313" key="4">
    <source>
        <dbReference type="EMBL" id="KXI18039.1"/>
    </source>
</evidence>
<accession>A0A135Z8R3</accession>
<keyword evidence="2" id="KW-1133">Transmembrane helix</keyword>
<evidence type="ECO:0000259" key="3">
    <source>
        <dbReference type="PROSITE" id="PS51178"/>
    </source>
</evidence>
<protein>
    <submittedName>
        <fullName evidence="4">PASTA domain protein</fullName>
    </submittedName>
</protein>
<evidence type="ECO:0000313" key="5">
    <source>
        <dbReference type="Proteomes" id="UP000070505"/>
    </source>
</evidence>
<dbReference type="RefSeq" id="WP_075523331.1">
    <property type="nucleotide sequence ID" value="NZ_KQ961857.1"/>
</dbReference>
<dbReference type="CDD" id="cd06577">
    <property type="entry name" value="PASTA_pknB"/>
    <property type="match status" value="1"/>
</dbReference>
<sequence length="583" mass="63861">MFCINCGKKVEDDWSFCDNCGFPVEDTAATTSTTNSTAPSDTTNAANTNSESSSPINNKNNKKTKRKVIIISIIVSLVVVLAAAIGVFAYFANNKVYIPKSSQLKNMPVNTIESNLKKQGLTVEVKKEFNKLKSGSYIRLNGANPGSYVLKSNKITIVESIGPGVPEKGVIGASLSSAKEVIKDMGVEIKIHQVVSNNKKDGEVIGADPMPGNSVINPDHDAIHLAVASKGKGIPIDLFGMDKEAALKKLESLGFKDVMLTPHFSSKKMLGKIVGSYPSLGSSVTNGHIDLLYGIDASKTKEALSSYVDHGKSYIIQFLDPLLGKWCTKSGNCINIEKVVKQYSSLKNLRLSLYTVNGKPDLSDDNLSTSAKSYVPNSDNIDVDKVDANSSDEVIKNIFDSLNLNITVSKDKKTNMRNHLIAGDSGAVEFYNGSFPYCGTSPLINPFNYKKICDHGVLKDLNANEIMDIFHAMKDTSKWSGMNYRINDFYVAFPVNSKLKKVEDSGYFKGSSSNQPDLNRPFILRRDPKLYDKKVIPFTGTYNTVNNPFVPTVAHKPVPFAPAPDDNNAYYFVEQPFDWSSLK</sequence>
<proteinExistence type="predicted"/>
<feature type="transmembrane region" description="Helical" evidence="2">
    <location>
        <begin position="68"/>
        <end position="92"/>
    </location>
</feature>
<dbReference type="EMBL" id="LSRC01000017">
    <property type="protein sequence ID" value="KXI18039.1"/>
    <property type="molecule type" value="Genomic_DNA"/>
</dbReference>
<organism evidence="4 5">
    <name type="scientific">Gardnerella vaginalis</name>
    <dbReference type="NCBI Taxonomy" id="2702"/>
    <lineage>
        <taxon>Bacteria</taxon>
        <taxon>Bacillati</taxon>
        <taxon>Actinomycetota</taxon>
        <taxon>Actinomycetes</taxon>
        <taxon>Bifidobacteriales</taxon>
        <taxon>Bifidobacteriaceae</taxon>
        <taxon>Gardnerella</taxon>
    </lineage>
</organism>
<keyword evidence="2" id="KW-0472">Membrane</keyword>
<feature type="region of interest" description="Disordered" evidence="1">
    <location>
        <begin position="30"/>
        <end position="60"/>
    </location>
</feature>
<dbReference type="Pfam" id="PF13240">
    <property type="entry name" value="Zn_Ribbon_1"/>
    <property type="match status" value="1"/>
</dbReference>
<dbReference type="PATRIC" id="fig|2702.101.peg.423"/>
<feature type="compositionally biased region" description="Low complexity" evidence="1">
    <location>
        <begin position="30"/>
        <end position="59"/>
    </location>
</feature>
<dbReference type="SMART" id="SM00740">
    <property type="entry name" value="PASTA"/>
    <property type="match status" value="3"/>
</dbReference>
<comment type="caution">
    <text evidence="4">The sequence shown here is derived from an EMBL/GenBank/DDBJ whole genome shotgun (WGS) entry which is preliminary data.</text>
</comment>
<dbReference type="InterPro" id="IPR026870">
    <property type="entry name" value="Zinc_ribbon_dom"/>
</dbReference>
<name>A0A135Z8R3_GARVA</name>
<dbReference type="Gene3D" id="3.30.10.20">
    <property type="match status" value="1"/>
</dbReference>
<evidence type="ECO:0000256" key="2">
    <source>
        <dbReference type="SAM" id="Phobius"/>
    </source>
</evidence>
<keyword evidence="2" id="KW-0812">Transmembrane</keyword>
<evidence type="ECO:0000256" key="1">
    <source>
        <dbReference type="SAM" id="MobiDB-lite"/>
    </source>
</evidence>
<dbReference type="Proteomes" id="UP000070505">
    <property type="component" value="Unassembled WGS sequence"/>
</dbReference>
<dbReference type="InterPro" id="IPR005543">
    <property type="entry name" value="PASTA_dom"/>
</dbReference>